<evidence type="ECO:0000313" key="10">
    <source>
        <dbReference type="WBParaSite" id="nRc.2.0.1.t30966-RA"/>
    </source>
</evidence>
<keyword evidence="9" id="KW-1185">Reference proteome</keyword>
<evidence type="ECO:0000256" key="4">
    <source>
        <dbReference type="ARBA" id="ARBA00022840"/>
    </source>
</evidence>
<dbReference type="GO" id="GO:0016020">
    <property type="term" value="C:membrane"/>
    <property type="evidence" value="ECO:0007669"/>
    <property type="project" value="InterPro"/>
</dbReference>
<accession>A0A915JXB5</accession>
<keyword evidence="5 7" id="KW-1133">Transmembrane helix</keyword>
<dbReference type="InterPro" id="IPR011527">
    <property type="entry name" value="ABC1_TM_dom"/>
</dbReference>
<feature type="domain" description="ABC transmembrane type-1" evidence="8">
    <location>
        <begin position="1"/>
        <end position="134"/>
    </location>
</feature>
<evidence type="ECO:0000256" key="2">
    <source>
        <dbReference type="ARBA" id="ARBA00022692"/>
    </source>
</evidence>
<dbReference type="Pfam" id="PF00664">
    <property type="entry name" value="ABC_membrane"/>
    <property type="match status" value="1"/>
</dbReference>
<evidence type="ECO:0000259" key="8">
    <source>
        <dbReference type="PROSITE" id="PS50929"/>
    </source>
</evidence>
<keyword evidence="4" id="KW-0067">ATP-binding</keyword>
<evidence type="ECO:0000256" key="6">
    <source>
        <dbReference type="ARBA" id="ARBA00023136"/>
    </source>
</evidence>
<dbReference type="Gene3D" id="1.20.1560.10">
    <property type="entry name" value="ABC transporter type 1, transmembrane domain"/>
    <property type="match status" value="1"/>
</dbReference>
<evidence type="ECO:0000256" key="1">
    <source>
        <dbReference type="ARBA" id="ARBA00022448"/>
    </source>
</evidence>
<dbReference type="PANTHER" id="PTHR24223">
    <property type="entry name" value="ATP-BINDING CASSETTE SUB-FAMILY C"/>
    <property type="match status" value="1"/>
</dbReference>
<dbReference type="AlphaFoldDB" id="A0A915JXB5"/>
<sequence>MAVDVQRFIDVSPWLQLIWSMPLQMILSLLFLYRILGWSAFVGFALTLILVPFNFALTRKQKTYQIEQMKSKDDRIKLMSEILNGIKVIKLYAWEPPFELKIAEIRSKELKVLRQASVLTAWNAFTLYCSPFLVKFINFLELLFP</sequence>
<dbReference type="PANTHER" id="PTHR24223:SF461">
    <property type="entry name" value="ATP-BINDING CASSETTE SUB-FAMILY C MEMBER SUR"/>
    <property type="match status" value="1"/>
</dbReference>
<keyword evidence="3" id="KW-0547">Nucleotide-binding</keyword>
<evidence type="ECO:0000313" key="9">
    <source>
        <dbReference type="Proteomes" id="UP000887565"/>
    </source>
</evidence>
<dbReference type="GO" id="GO:0005524">
    <property type="term" value="F:ATP binding"/>
    <property type="evidence" value="ECO:0007669"/>
    <property type="project" value="UniProtKB-KW"/>
</dbReference>
<dbReference type="SUPFAM" id="SSF90123">
    <property type="entry name" value="ABC transporter transmembrane region"/>
    <property type="match status" value="1"/>
</dbReference>
<reference evidence="10" key="1">
    <citation type="submission" date="2022-11" db="UniProtKB">
        <authorList>
            <consortium name="WormBaseParasite"/>
        </authorList>
    </citation>
    <scope>IDENTIFICATION</scope>
</reference>
<feature type="transmembrane region" description="Helical" evidence="7">
    <location>
        <begin position="38"/>
        <end position="57"/>
    </location>
</feature>
<feature type="transmembrane region" description="Helical" evidence="7">
    <location>
        <begin position="116"/>
        <end position="137"/>
    </location>
</feature>
<keyword evidence="1" id="KW-0813">Transport</keyword>
<name>A0A915JXB5_ROMCU</name>
<keyword evidence="2 7" id="KW-0812">Transmembrane</keyword>
<dbReference type="InterPro" id="IPR050173">
    <property type="entry name" value="ABC_transporter_C-like"/>
</dbReference>
<proteinExistence type="predicted"/>
<dbReference type="InterPro" id="IPR036640">
    <property type="entry name" value="ABC1_TM_sf"/>
</dbReference>
<evidence type="ECO:0000256" key="3">
    <source>
        <dbReference type="ARBA" id="ARBA00022741"/>
    </source>
</evidence>
<organism evidence="9 10">
    <name type="scientific">Romanomermis culicivorax</name>
    <name type="common">Nematode worm</name>
    <dbReference type="NCBI Taxonomy" id="13658"/>
    <lineage>
        <taxon>Eukaryota</taxon>
        <taxon>Metazoa</taxon>
        <taxon>Ecdysozoa</taxon>
        <taxon>Nematoda</taxon>
        <taxon>Enoplea</taxon>
        <taxon>Dorylaimia</taxon>
        <taxon>Mermithida</taxon>
        <taxon>Mermithoidea</taxon>
        <taxon>Mermithidae</taxon>
        <taxon>Romanomermis</taxon>
    </lineage>
</organism>
<keyword evidence="6 7" id="KW-0472">Membrane</keyword>
<dbReference type="Proteomes" id="UP000887565">
    <property type="component" value="Unplaced"/>
</dbReference>
<dbReference type="PROSITE" id="PS50929">
    <property type="entry name" value="ABC_TM1F"/>
    <property type="match status" value="1"/>
</dbReference>
<evidence type="ECO:0000256" key="5">
    <source>
        <dbReference type="ARBA" id="ARBA00022989"/>
    </source>
</evidence>
<dbReference type="GO" id="GO:0140359">
    <property type="term" value="F:ABC-type transporter activity"/>
    <property type="evidence" value="ECO:0007669"/>
    <property type="project" value="InterPro"/>
</dbReference>
<dbReference type="WBParaSite" id="nRc.2.0.1.t30966-RA">
    <property type="protein sequence ID" value="nRc.2.0.1.t30966-RA"/>
    <property type="gene ID" value="nRc.2.0.1.g30966"/>
</dbReference>
<evidence type="ECO:0000256" key="7">
    <source>
        <dbReference type="SAM" id="Phobius"/>
    </source>
</evidence>
<dbReference type="OMA" id="MSMIMEL"/>
<protein>
    <submittedName>
        <fullName evidence="10">ABC transmembrane type-1 domain-containing protein</fullName>
    </submittedName>
</protein>